<dbReference type="PANTHER" id="PTHR24096:SF267">
    <property type="entry name" value="MALONATE--COA LIGASE ACSF3, MITOCHONDRIAL"/>
    <property type="match status" value="1"/>
</dbReference>
<evidence type="ECO:0000313" key="2">
    <source>
        <dbReference type="EMBL" id="MBM6742875.1"/>
    </source>
</evidence>
<sequence length="468" mass="53395">MFLDIDKKDPKRIAAVEDTGKQITYGELCDLSNEIVEAIPERSIIFCLCENTIGALSGYIGCLSHKIVPLLLAANTDQELLVKLIETYEPQFFWCPEEKELPLQTEMIIQKAGYKLVKTEYKQYEINEKLSLLLTTSGSTGSPKLVRYKYGNLEANAKNVAKVFGWTEMERPVIDLPMQYTMGLNVINTHLYVGATLIMTTQNLVSRDFWNYIEEQKATNFTGVPFSYEVFFKLRFNKKEFPTLTTLAEGGGKLTDTMFMDLVEYSQKYNKRFCATFGTTETSARLAYLDPDRAKEKCGSIGKAIPEGELFLIDKNGQEIQEMEAEGEMGYRGPNVTMGYGICKEDLKLGDVWKGEYRTGDIARRDSEGFYYIIGRISRFLKIYGHRISLDQCEKLIKTKFAIDCACTGNDKCLKIFITEEQYSKDILKYLSEKLHLMQNVMKISVIEAIPRNESGKIKYAVLNKMEL</sequence>
<dbReference type="Proteomes" id="UP000775686">
    <property type="component" value="Unassembled WGS sequence"/>
</dbReference>
<dbReference type="InterPro" id="IPR000873">
    <property type="entry name" value="AMP-dep_synth/lig_dom"/>
</dbReference>
<protein>
    <submittedName>
        <fullName evidence="2">AMP-binding protein</fullName>
    </submittedName>
</protein>
<name>A0ABS2ED20_9FIRM</name>
<dbReference type="InterPro" id="IPR020845">
    <property type="entry name" value="AMP-binding_CS"/>
</dbReference>
<dbReference type="RefSeq" id="WP_204863532.1">
    <property type="nucleotide sequence ID" value="NZ_JACJKH010000001.1"/>
</dbReference>
<evidence type="ECO:0000313" key="3">
    <source>
        <dbReference type="Proteomes" id="UP000775686"/>
    </source>
</evidence>
<proteinExistence type="predicted"/>
<dbReference type="InterPro" id="IPR042099">
    <property type="entry name" value="ANL_N_sf"/>
</dbReference>
<dbReference type="Gene3D" id="3.40.50.12780">
    <property type="entry name" value="N-terminal domain of ligase-like"/>
    <property type="match status" value="1"/>
</dbReference>
<reference evidence="2 3" key="1">
    <citation type="journal article" date="2021" name="Sci. Rep.">
        <title>The distribution of antibiotic resistance genes in chicken gut microbiota commensals.</title>
        <authorList>
            <person name="Juricova H."/>
            <person name="Matiasovicova J."/>
            <person name="Kubasova T."/>
            <person name="Cejkova D."/>
            <person name="Rychlik I."/>
        </authorList>
    </citation>
    <scope>NUCLEOTIDE SEQUENCE [LARGE SCALE GENOMIC DNA]</scope>
    <source>
        <strain evidence="2 3">An770</strain>
    </source>
</reference>
<feature type="domain" description="AMP-dependent synthetase/ligase" evidence="1">
    <location>
        <begin position="7"/>
        <end position="340"/>
    </location>
</feature>
<evidence type="ECO:0000259" key="1">
    <source>
        <dbReference type="Pfam" id="PF00501"/>
    </source>
</evidence>
<gene>
    <name evidence="2" type="ORF">H6A32_00875</name>
</gene>
<dbReference type="EMBL" id="JACJKH010000001">
    <property type="protein sequence ID" value="MBM6742875.1"/>
    <property type="molecule type" value="Genomic_DNA"/>
</dbReference>
<dbReference type="Pfam" id="PF00501">
    <property type="entry name" value="AMP-binding"/>
    <property type="match status" value="1"/>
</dbReference>
<dbReference type="PROSITE" id="PS00455">
    <property type="entry name" value="AMP_BINDING"/>
    <property type="match status" value="1"/>
</dbReference>
<dbReference type="PANTHER" id="PTHR24096">
    <property type="entry name" value="LONG-CHAIN-FATTY-ACID--COA LIGASE"/>
    <property type="match status" value="1"/>
</dbReference>
<keyword evidence="3" id="KW-1185">Reference proteome</keyword>
<accession>A0ABS2ED20</accession>
<comment type="caution">
    <text evidence="2">The sequence shown here is derived from an EMBL/GenBank/DDBJ whole genome shotgun (WGS) entry which is preliminary data.</text>
</comment>
<dbReference type="SUPFAM" id="SSF56801">
    <property type="entry name" value="Acetyl-CoA synthetase-like"/>
    <property type="match status" value="1"/>
</dbReference>
<organism evidence="2 3">
    <name type="scientific">Drancourtella massiliensis</name>
    <dbReference type="NCBI Taxonomy" id="1632013"/>
    <lineage>
        <taxon>Bacteria</taxon>
        <taxon>Bacillati</taxon>
        <taxon>Bacillota</taxon>
        <taxon>Clostridia</taxon>
        <taxon>Eubacteriales</taxon>
        <taxon>Oscillospiraceae</taxon>
        <taxon>Drancourtella</taxon>
    </lineage>
</organism>